<dbReference type="OrthoDB" id="10253869at2759"/>
<protein>
    <recommendedName>
        <fullName evidence="1">Thioesterase domain-containing protein</fullName>
    </recommendedName>
</protein>
<reference evidence="2" key="1">
    <citation type="journal article" date="2020" name="BMC Genomics">
        <title>Correction to: Identification and distribution of gene clusters required for synthesis of sphingolipid metabolism inhibitors in diverse species of the filamentous fungus Fusarium.</title>
        <authorList>
            <person name="Kim H.S."/>
            <person name="Lohmar J.M."/>
            <person name="Busman M."/>
            <person name="Brown D.W."/>
            <person name="Naumann T.A."/>
            <person name="Divon H.H."/>
            <person name="Lysoe E."/>
            <person name="Uhlig S."/>
            <person name="Proctor R.H."/>
        </authorList>
    </citation>
    <scope>NUCLEOTIDE SEQUENCE</scope>
    <source>
        <strain evidence="2">NRRL 22465</strain>
    </source>
</reference>
<feature type="domain" description="Thioesterase" evidence="1">
    <location>
        <begin position="25"/>
        <end position="253"/>
    </location>
</feature>
<evidence type="ECO:0000259" key="1">
    <source>
        <dbReference type="Pfam" id="PF00975"/>
    </source>
</evidence>
<sequence length="265" mass="29543">MDKNPQIVQPEDWSPGGSGYSVPAFLIHDGGGTTFAYHCLNPISRLVYGIHNPNFSSGEPFDGGITEMARLYCGFIKNAIREPEFPKRRNADGKVRLLLGGWSLGGLLSLEMAKQLDKEDSGVEVIGILMVDSVYPVKRFTTAPANVSEEGKRKNEILSDRAMVDARRMIQHWTPPVWDGDSAGQRPRTTMLRANKSVPDQRGELVDGRREERNLGWDAHEKDMFAQVVDVEGHHFELFSFENIEGISEAIKKALVDLEHAALRA</sequence>
<dbReference type="AlphaFoldDB" id="A0A8H4XNH4"/>
<dbReference type="Gene3D" id="3.40.50.1820">
    <property type="entry name" value="alpha/beta hydrolase"/>
    <property type="match status" value="1"/>
</dbReference>
<reference evidence="2" key="2">
    <citation type="submission" date="2020-05" db="EMBL/GenBank/DDBJ databases">
        <authorList>
            <person name="Kim H.-S."/>
            <person name="Proctor R.H."/>
            <person name="Brown D.W."/>
        </authorList>
    </citation>
    <scope>NUCLEOTIDE SEQUENCE</scope>
    <source>
        <strain evidence="2">NRRL 22465</strain>
    </source>
</reference>
<keyword evidence="3" id="KW-1185">Reference proteome</keyword>
<evidence type="ECO:0000313" key="2">
    <source>
        <dbReference type="EMBL" id="KAF4981879.1"/>
    </source>
</evidence>
<proteinExistence type="predicted"/>
<dbReference type="Proteomes" id="UP000635477">
    <property type="component" value="Unassembled WGS sequence"/>
</dbReference>
<evidence type="ECO:0000313" key="3">
    <source>
        <dbReference type="Proteomes" id="UP000635477"/>
    </source>
</evidence>
<gene>
    <name evidence="2" type="ORF">FZEAL_2399</name>
</gene>
<dbReference type="EMBL" id="JABEYC010000146">
    <property type="protein sequence ID" value="KAF4981879.1"/>
    <property type="molecule type" value="Genomic_DNA"/>
</dbReference>
<accession>A0A8H4XNH4</accession>
<comment type="caution">
    <text evidence="2">The sequence shown here is derived from an EMBL/GenBank/DDBJ whole genome shotgun (WGS) entry which is preliminary data.</text>
</comment>
<dbReference type="SUPFAM" id="SSF53474">
    <property type="entry name" value="alpha/beta-Hydrolases"/>
    <property type="match status" value="1"/>
</dbReference>
<dbReference type="Pfam" id="PF00975">
    <property type="entry name" value="Thioesterase"/>
    <property type="match status" value="1"/>
</dbReference>
<name>A0A8H4XNH4_9HYPO</name>
<dbReference type="InterPro" id="IPR001031">
    <property type="entry name" value="Thioesterase"/>
</dbReference>
<organism evidence="2 3">
    <name type="scientific">Fusarium zealandicum</name>
    <dbReference type="NCBI Taxonomy" id="1053134"/>
    <lineage>
        <taxon>Eukaryota</taxon>
        <taxon>Fungi</taxon>
        <taxon>Dikarya</taxon>
        <taxon>Ascomycota</taxon>
        <taxon>Pezizomycotina</taxon>
        <taxon>Sordariomycetes</taxon>
        <taxon>Hypocreomycetidae</taxon>
        <taxon>Hypocreales</taxon>
        <taxon>Nectriaceae</taxon>
        <taxon>Fusarium</taxon>
        <taxon>Fusarium staphyleae species complex</taxon>
    </lineage>
</organism>
<dbReference type="InterPro" id="IPR029058">
    <property type="entry name" value="AB_hydrolase_fold"/>
</dbReference>